<protein>
    <submittedName>
        <fullName evidence="1">Uncharacterized protein</fullName>
    </submittedName>
</protein>
<reference evidence="1 2" key="1">
    <citation type="submission" date="2023-04" db="EMBL/GenBank/DDBJ databases">
        <title>Luteimonas endophyticus RD2P54.</title>
        <authorList>
            <person name="Sun J.-Q."/>
        </authorList>
    </citation>
    <scope>NUCLEOTIDE SEQUENCE [LARGE SCALE GENOMIC DNA]</scope>
    <source>
        <strain evidence="1 2">RD2P54</strain>
    </source>
</reference>
<keyword evidence="2" id="KW-1185">Reference proteome</keyword>
<gene>
    <name evidence="1" type="ORF">QFW77_04375</name>
</gene>
<sequence length="62" mass="6683">MTWTIHLQPGVGYLLRDEAGAEYLPRSNRPLIFADAEQALAVAARLNARAAARAARRPVPAG</sequence>
<accession>A0ABT6J5X5</accession>
<proteinExistence type="predicted"/>
<dbReference type="EMBL" id="JARXRM010000019">
    <property type="protein sequence ID" value="MDH5822225.1"/>
    <property type="molecule type" value="Genomic_DNA"/>
</dbReference>
<evidence type="ECO:0000313" key="2">
    <source>
        <dbReference type="Proteomes" id="UP001156940"/>
    </source>
</evidence>
<comment type="caution">
    <text evidence="1">The sequence shown here is derived from an EMBL/GenBank/DDBJ whole genome shotgun (WGS) entry which is preliminary data.</text>
</comment>
<dbReference type="Proteomes" id="UP001156940">
    <property type="component" value="Unassembled WGS sequence"/>
</dbReference>
<dbReference type="RefSeq" id="WP_280573081.1">
    <property type="nucleotide sequence ID" value="NZ_JARXRM010000019.1"/>
</dbReference>
<name>A0ABT6J5X5_9GAMM</name>
<evidence type="ECO:0000313" key="1">
    <source>
        <dbReference type="EMBL" id="MDH5822225.1"/>
    </source>
</evidence>
<organism evidence="1 2">
    <name type="scientific">Luteimonas endophytica</name>
    <dbReference type="NCBI Taxonomy" id="3042023"/>
    <lineage>
        <taxon>Bacteria</taxon>
        <taxon>Pseudomonadati</taxon>
        <taxon>Pseudomonadota</taxon>
        <taxon>Gammaproteobacteria</taxon>
        <taxon>Lysobacterales</taxon>
        <taxon>Lysobacteraceae</taxon>
        <taxon>Luteimonas</taxon>
    </lineage>
</organism>